<accession>A0A069AQJ7</accession>
<dbReference type="AlphaFoldDB" id="A0A069AQJ7"/>
<protein>
    <submittedName>
        <fullName evidence="2">Uncharacterized protein</fullName>
    </submittedName>
</protein>
<sequence length="52" mass="6021">MYIDLNALLNASEDSNPLPIAISITFLSLYKSSFVLLTNRLFLYNFLHFHQT</sequence>
<proteinExistence type="predicted"/>
<dbReference type="EMBL" id="LK933116">
    <property type="protein sequence ID" value="CDT34777.1"/>
    <property type="molecule type" value="Genomic_DNA"/>
</dbReference>
<evidence type="ECO:0000256" key="1">
    <source>
        <dbReference type="SAM" id="Phobius"/>
    </source>
</evidence>
<feature type="transmembrane region" description="Helical" evidence="1">
    <location>
        <begin position="20"/>
        <end position="43"/>
    </location>
</feature>
<organism evidence="2">
    <name type="scientific">Clostridioides difficile</name>
    <name type="common">Peptoclostridium difficile</name>
    <dbReference type="NCBI Taxonomy" id="1496"/>
    <lineage>
        <taxon>Bacteria</taxon>
        <taxon>Bacillati</taxon>
        <taxon>Bacillota</taxon>
        <taxon>Clostridia</taxon>
        <taxon>Peptostreptococcales</taxon>
        <taxon>Peptostreptococcaceae</taxon>
        <taxon>Clostridioides</taxon>
    </lineage>
</organism>
<keyword evidence="1" id="KW-0812">Transmembrane</keyword>
<reference evidence="2" key="1">
    <citation type="submission" date="2014-07" db="EMBL/GenBank/DDBJ databases">
        <authorList>
            <person name="Monot Marc"/>
        </authorList>
    </citation>
    <scope>NUCLEOTIDE SEQUENCE</scope>
    <source>
        <strain evidence="2">7032989</strain>
    </source>
</reference>
<evidence type="ECO:0000313" key="2">
    <source>
        <dbReference type="EMBL" id="CDT34777.1"/>
    </source>
</evidence>
<keyword evidence="1" id="KW-1133">Transmembrane helix</keyword>
<keyword evidence="1" id="KW-0472">Membrane</keyword>
<name>A0A069AQJ7_CLODI</name>
<gene>
    <name evidence="2" type="ORF">BN1095_440115</name>
</gene>